<evidence type="ECO:0000313" key="1">
    <source>
        <dbReference type="EMBL" id="MEP0864827.1"/>
    </source>
</evidence>
<reference evidence="1 2" key="1">
    <citation type="submission" date="2022-04" db="EMBL/GenBank/DDBJ databases">
        <title>Positive selection, recombination, and allopatry shape intraspecific diversity of widespread and dominant cyanobacteria.</title>
        <authorList>
            <person name="Wei J."/>
            <person name="Shu W."/>
            <person name="Hu C."/>
        </authorList>
    </citation>
    <scope>NUCLEOTIDE SEQUENCE [LARGE SCALE GENOMIC DNA]</scope>
    <source>
        <strain evidence="1 2">GB2-A5</strain>
    </source>
</reference>
<evidence type="ECO:0000313" key="2">
    <source>
        <dbReference type="Proteomes" id="UP001442494"/>
    </source>
</evidence>
<gene>
    <name evidence="1" type="ORF">NDI37_10135</name>
</gene>
<dbReference type="InterPro" id="IPR036291">
    <property type="entry name" value="NAD(P)-bd_dom_sf"/>
</dbReference>
<accession>A0ABV0JN37</accession>
<proteinExistence type="predicted"/>
<name>A0ABV0JN37_9CYAN</name>
<sequence>MVDEIRTSGGEATAVVADVSVFEQAKAIADRTVEVYGRLDTWVDCPAIRADS</sequence>
<dbReference type="SUPFAM" id="SSF51735">
    <property type="entry name" value="NAD(P)-binding Rossmann-fold domains"/>
    <property type="match status" value="1"/>
</dbReference>
<dbReference type="EMBL" id="JAMPKK010000017">
    <property type="protein sequence ID" value="MEP0864827.1"/>
    <property type="molecule type" value="Genomic_DNA"/>
</dbReference>
<comment type="caution">
    <text evidence="1">The sequence shown here is derived from an EMBL/GenBank/DDBJ whole genome shotgun (WGS) entry which is preliminary data.</text>
</comment>
<keyword evidence="2" id="KW-1185">Reference proteome</keyword>
<dbReference type="Gene3D" id="3.40.50.720">
    <property type="entry name" value="NAD(P)-binding Rossmann-like Domain"/>
    <property type="match status" value="1"/>
</dbReference>
<dbReference type="Proteomes" id="UP001442494">
    <property type="component" value="Unassembled WGS sequence"/>
</dbReference>
<organism evidence="1 2">
    <name type="scientific">Funiculus sociatus GB2-A5</name>
    <dbReference type="NCBI Taxonomy" id="2933946"/>
    <lineage>
        <taxon>Bacteria</taxon>
        <taxon>Bacillati</taxon>
        <taxon>Cyanobacteriota</taxon>
        <taxon>Cyanophyceae</taxon>
        <taxon>Coleofasciculales</taxon>
        <taxon>Coleofasciculaceae</taxon>
        <taxon>Funiculus</taxon>
    </lineage>
</organism>
<protein>
    <submittedName>
        <fullName evidence="1">Uncharacterized protein</fullName>
    </submittedName>
</protein>